<keyword evidence="1" id="KW-0812">Transmembrane</keyword>
<keyword evidence="1" id="KW-1133">Transmembrane helix</keyword>
<name>A0ABU5V6L2_9GAMM</name>
<evidence type="ECO:0000256" key="1">
    <source>
        <dbReference type="SAM" id="Phobius"/>
    </source>
</evidence>
<protein>
    <submittedName>
        <fullName evidence="2">DUF998 domain-containing protein</fullName>
    </submittedName>
</protein>
<feature type="transmembrane region" description="Helical" evidence="1">
    <location>
        <begin position="156"/>
        <end position="175"/>
    </location>
</feature>
<sequence>MQDTALTSARRQRCAVLLVLAALLGFSGCAVWLQFERADLDWVRATLSLYLHGPYGVLLRAAYCLLAVAITLLAIGLHAQMRPGPGRRGLPVGLFGMAGLGLAVVAIGDSWLPGHAPLLAPLVHGLAAQTAFLCASVAMLVQAWCFGRDPRWRAQYAVAWGWAWLAFIALWLHVLWRGSPRGLGQKLVIALVVGWLFWVGWALWRRLHKGTAETDGSGHNGAHLHNRDISP</sequence>
<feature type="transmembrane region" description="Helical" evidence="1">
    <location>
        <begin position="118"/>
        <end position="144"/>
    </location>
</feature>
<gene>
    <name evidence="2" type="ORF">VA603_15740</name>
</gene>
<reference evidence="2 3" key="1">
    <citation type="submission" date="2023-12" db="EMBL/GenBank/DDBJ databases">
        <title>Stenotrophomonas guangdongensis sp. nov., isolated from wilted pepper plants (Capsicum annuum).</title>
        <authorList>
            <person name="Qiu M."/>
            <person name="Li Y."/>
            <person name="Liu Q."/>
            <person name="Zhang X."/>
            <person name="Huang Y."/>
            <person name="Guo R."/>
            <person name="Hu M."/>
            <person name="Zhou J."/>
            <person name="Zhou X."/>
        </authorList>
    </citation>
    <scope>NUCLEOTIDE SEQUENCE [LARGE SCALE GENOMIC DNA]</scope>
    <source>
        <strain evidence="2 3">MH1</strain>
    </source>
</reference>
<evidence type="ECO:0000313" key="2">
    <source>
        <dbReference type="EMBL" id="MEA5668998.1"/>
    </source>
</evidence>
<feature type="transmembrane region" description="Helical" evidence="1">
    <location>
        <begin position="55"/>
        <end position="77"/>
    </location>
</feature>
<comment type="caution">
    <text evidence="2">The sequence shown here is derived from an EMBL/GenBank/DDBJ whole genome shotgun (WGS) entry which is preliminary data.</text>
</comment>
<dbReference type="RefSeq" id="WP_323439402.1">
    <property type="nucleotide sequence ID" value="NZ_JAYFUH010000249.1"/>
</dbReference>
<dbReference type="Proteomes" id="UP001301653">
    <property type="component" value="Unassembled WGS sequence"/>
</dbReference>
<keyword evidence="1" id="KW-0472">Membrane</keyword>
<keyword evidence="3" id="KW-1185">Reference proteome</keyword>
<accession>A0ABU5V6L2</accession>
<feature type="transmembrane region" description="Helical" evidence="1">
    <location>
        <begin position="15"/>
        <end position="35"/>
    </location>
</feature>
<dbReference type="Pfam" id="PF06197">
    <property type="entry name" value="DUF998"/>
    <property type="match status" value="1"/>
</dbReference>
<organism evidence="2 3">
    <name type="scientific">Stenotrophomonas capsici</name>
    <dbReference type="NCBI Taxonomy" id="3110230"/>
    <lineage>
        <taxon>Bacteria</taxon>
        <taxon>Pseudomonadati</taxon>
        <taxon>Pseudomonadota</taxon>
        <taxon>Gammaproteobacteria</taxon>
        <taxon>Lysobacterales</taxon>
        <taxon>Lysobacteraceae</taxon>
        <taxon>Stenotrophomonas</taxon>
    </lineage>
</organism>
<feature type="transmembrane region" description="Helical" evidence="1">
    <location>
        <begin position="89"/>
        <end position="112"/>
    </location>
</feature>
<evidence type="ECO:0000313" key="3">
    <source>
        <dbReference type="Proteomes" id="UP001301653"/>
    </source>
</evidence>
<proteinExistence type="predicted"/>
<dbReference type="EMBL" id="JAYFUH010000249">
    <property type="protein sequence ID" value="MEA5668998.1"/>
    <property type="molecule type" value="Genomic_DNA"/>
</dbReference>
<feature type="transmembrane region" description="Helical" evidence="1">
    <location>
        <begin position="187"/>
        <end position="204"/>
    </location>
</feature>
<dbReference type="InterPro" id="IPR009339">
    <property type="entry name" value="DUF998"/>
</dbReference>